<accession>A0A0U5FW66</accession>
<proteinExistence type="predicted"/>
<protein>
    <recommendedName>
        <fullName evidence="2">DUF7702 domain-containing protein</fullName>
    </recommendedName>
</protein>
<organism evidence="3 4">
    <name type="scientific">Aspergillus calidoustus</name>
    <dbReference type="NCBI Taxonomy" id="454130"/>
    <lineage>
        <taxon>Eukaryota</taxon>
        <taxon>Fungi</taxon>
        <taxon>Dikarya</taxon>
        <taxon>Ascomycota</taxon>
        <taxon>Pezizomycotina</taxon>
        <taxon>Eurotiomycetes</taxon>
        <taxon>Eurotiomycetidae</taxon>
        <taxon>Eurotiales</taxon>
        <taxon>Aspergillaceae</taxon>
        <taxon>Aspergillus</taxon>
        <taxon>Aspergillus subgen. Nidulantes</taxon>
    </lineage>
</organism>
<dbReference type="AlphaFoldDB" id="A0A0U5FW66"/>
<sequence length="261" mass="28499">MGTVTYRDGIAILQLIIFPLILVAALFIWNRTGWRAGSKIWRYGVTLSLIRIAGSISSLVTIDHDSHDAEVAVAVCELIGLAPLLLTYVGVLRQIDTDQRLPPRFLNIVTIVCFVGLILGIAGVSTADDSDDGTYHPGTMVKVSMALFIATFVVFALMAGWLWLQLQYSLGAFQKKLFLAVALSCPFLVVRLVYSAISDYADNSSFTVLTGNPTIYLCMSVLEEIVAMALTMALGMSAVLEKDFVRYNPVKTQAGHDAREV</sequence>
<dbReference type="OMA" id="CMAVLEE"/>
<evidence type="ECO:0000259" key="2">
    <source>
        <dbReference type="Pfam" id="PF24800"/>
    </source>
</evidence>
<dbReference type="PANTHER" id="PTHR42109">
    <property type="entry name" value="UNPLACED GENOMIC SCAFFOLD UM_SCAF_CONTIG_1.265, WHOLE GENOME SHOTGUN SEQUENCE"/>
    <property type="match status" value="1"/>
</dbReference>
<reference evidence="4" key="1">
    <citation type="journal article" date="2016" name="Genome Announc.">
        <title>Draft genome sequences of fungus Aspergillus calidoustus.</title>
        <authorList>
            <person name="Horn F."/>
            <person name="Linde J."/>
            <person name="Mattern D.J."/>
            <person name="Walther G."/>
            <person name="Guthke R."/>
            <person name="Scherlach K."/>
            <person name="Martin K."/>
            <person name="Brakhage A.A."/>
            <person name="Petzke L."/>
            <person name="Valiante V."/>
        </authorList>
    </citation>
    <scope>NUCLEOTIDE SEQUENCE [LARGE SCALE GENOMIC DNA]</scope>
    <source>
        <strain evidence="4">SF006504</strain>
    </source>
</reference>
<keyword evidence="4" id="KW-1185">Reference proteome</keyword>
<dbReference type="PANTHER" id="PTHR42109:SF2">
    <property type="entry name" value="INTEGRAL MEMBRANE PROTEIN"/>
    <property type="match status" value="1"/>
</dbReference>
<name>A0A0U5FW66_ASPCI</name>
<feature type="transmembrane region" description="Helical" evidence="1">
    <location>
        <begin position="41"/>
        <end position="60"/>
    </location>
</feature>
<evidence type="ECO:0000313" key="3">
    <source>
        <dbReference type="EMBL" id="CEL03723.1"/>
    </source>
</evidence>
<keyword evidence="1" id="KW-1133">Transmembrane helix</keyword>
<keyword evidence="1" id="KW-0472">Membrane</keyword>
<dbReference type="Proteomes" id="UP000054771">
    <property type="component" value="Unassembled WGS sequence"/>
</dbReference>
<feature type="domain" description="DUF7702" evidence="2">
    <location>
        <begin position="4"/>
        <end position="238"/>
    </location>
</feature>
<feature type="transmembrane region" description="Helical" evidence="1">
    <location>
        <begin position="214"/>
        <end position="240"/>
    </location>
</feature>
<feature type="transmembrane region" description="Helical" evidence="1">
    <location>
        <begin position="72"/>
        <end position="93"/>
    </location>
</feature>
<evidence type="ECO:0000256" key="1">
    <source>
        <dbReference type="SAM" id="Phobius"/>
    </source>
</evidence>
<feature type="transmembrane region" description="Helical" evidence="1">
    <location>
        <begin position="12"/>
        <end position="29"/>
    </location>
</feature>
<evidence type="ECO:0000313" key="4">
    <source>
        <dbReference type="Proteomes" id="UP000054771"/>
    </source>
</evidence>
<dbReference type="InterPro" id="IPR056119">
    <property type="entry name" value="DUF7702"/>
</dbReference>
<feature type="transmembrane region" description="Helical" evidence="1">
    <location>
        <begin position="105"/>
        <end position="125"/>
    </location>
</feature>
<feature type="transmembrane region" description="Helical" evidence="1">
    <location>
        <begin position="176"/>
        <end position="194"/>
    </location>
</feature>
<dbReference type="OrthoDB" id="2560628at2759"/>
<feature type="transmembrane region" description="Helical" evidence="1">
    <location>
        <begin position="145"/>
        <end position="164"/>
    </location>
</feature>
<keyword evidence="1" id="KW-0812">Transmembrane</keyword>
<dbReference type="EMBL" id="CDMC01000004">
    <property type="protein sequence ID" value="CEL03723.1"/>
    <property type="molecule type" value="Genomic_DNA"/>
</dbReference>
<dbReference type="Pfam" id="PF24800">
    <property type="entry name" value="DUF7702"/>
    <property type="match status" value="1"/>
</dbReference>
<gene>
    <name evidence="3" type="ORF">ASPCAL04869</name>
</gene>